<dbReference type="Pfam" id="PF09952">
    <property type="entry name" value="AbiEi_2"/>
    <property type="match status" value="1"/>
</dbReference>
<comment type="caution">
    <text evidence="1">The sequence shown here is derived from an EMBL/GenBank/DDBJ whole genome shotgun (WGS) entry which is preliminary data.</text>
</comment>
<dbReference type="Proteomes" id="UP000216446">
    <property type="component" value="Unassembled WGS sequence"/>
</dbReference>
<dbReference type="OrthoDB" id="6057265at2"/>
<proteinExistence type="predicted"/>
<sequence length="362" mass="38492">MKEHELASTILSRLGALLSQVPSVRSVDSQPEALGGEAGRADGALAVTLVGGAVHTLVVEAKGNAQPRNVRDAARRLTAHINALRSDGVPHPSAILGAPYVSERSAAVLAEHGVGHLDLAGNARLAFGPVYVERSGLANPHAVERPYTSLFAPKTSRVARALLAHPARVWRLQELADELDVSLGLVAKAKASLLDGEYARDSPDGLALADPNGLLNAWLAADRRRPKPRGYYSLDSVSEAERRIADAARASGARAALTSFSGAERVAPHVRYSHASILIEADALKDVAERAGLRPVETGANVRLHEPYDNGAFYGAHDVDGVPVVHPVQLVLDLAREKGRGEEAADFLRRHALAPAWADLRR</sequence>
<dbReference type="AlphaFoldDB" id="A0A259TUQ3"/>
<dbReference type="InterPro" id="IPR019238">
    <property type="entry name" value="AbiEi_2"/>
</dbReference>
<protein>
    <submittedName>
        <fullName evidence="1">Uncharacterized protein</fullName>
    </submittedName>
</protein>
<dbReference type="InParanoid" id="A0A259TUQ3"/>
<evidence type="ECO:0000313" key="1">
    <source>
        <dbReference type="EMBL" id="OZC01461.1"/>
    </source>
</evidence>
<dbReference type="EMBL" id="MQWB01000010">
    <property type="protein sequence ID" value="OZC01461.1"/>
    <property type="molecule type" value="Genomic_DNA"/>
</dbReference>
<reference evidence="1 2" key="1">
    <citation type="submission" date="2016-11" db="EMBL/GenBank/DDBJ databases">
        <title>Study of marine rhodopsin-containing bacteria.</title>
        <authorList>
            <person name="Yoshizawa S."/>
            <person name="Kumagai Y."/>
            <person name="Kogure K."/>
        </authorList>
    </citation>
    <scope>NUCLEOTIDE SEQUENCE [LARGE SCALE GENOMIC DNA]</scope>
    <source>
        <strain evidence="1 2">SG-29</strain>
    </source>
</reference>
<dbReference type="RefSeq" id="WP_094551613.1">
    <property type="nucleotide sequence ID" value="NZ_MQWB01000010.1"/>
</dbReference>
<name>A0A259TUQ3_9BACT</name>
<evidence type="ECO:0000313" key="2">
    <source>
        <dbReference type="Proteomes" id="UP000216446"/>
    </source>
</evidence>
<keyword evidence="2" id="KW-1185">Reference proteome</keyword>
<accession>A0A259TUQ3</accession>
<gene>
    <name evidence="1" type="ORF">BSZ36_17445</name>
</gene>
<organism evidence="1 2">
    <name type="scientific">Rubricoccus marinus</name>
    <dbReference type="NCBI Taxonomy" id="716817"/>
    <lineage>
        <taxon>Bacteria</taxon>
        <taxon>Pseudomonadati</taxon>
        <taxon>Rhodothermota</taxon>
        <taxon>Rhodothermia</taxon>
        <taxon>Rhodothermales</taxon>
        <taxon>Rubricoccaceae</taxon>
        <taxon>Rubricoccus</taxon>
    </lineage>
</organism>